<keyword evidence="3 10" id="KW-0812">Transmembrane</keyword>
<keyword evidence="12" id="KW-1185">Reference proteome</keyword>
<evidence type="ECO:0000256" key="1">
    <source>
        <dbReference type="ARBA" id="ARBA00004651"/>
    </source>
</evidence>
<dbReference type="GO" id="GO:0008360">
    <property type="term" value="P:regulation of cell shape"/>
    <property type="evidence" value="ECO:0007669"/>
    <property type="project" value="UniProtKB-KW"/>
</dbReference>
<gene>
    <name evidence="11" type="ORF">THSYN_20935</name>
</gene>
<accession>A0A2K8UC34</accession>
<evidence type="ECO:0000256" key="7">
    <source>
        <dbReference type="ARBA" id="ARBA00023136"/>
    </source>
</evidence>
<evidence type="ECO:0000256" key="9">
    <source>
        <dbReference type="ARBA" id="ARBA00061532"/>
    </source>
</evidence>
<dbReference type="Pfam" id="PF03023">
    <property type="entry name" value="MurJ"/>
    <property type="match status" value="1"/>
</dbReference>
<feature type="transmembrane region" description="Helical" evidence="10">
    <location>
        <begin position="6"/>
        <end position="28"/>
    </location>
</feature>
<dbReference type="GO" id="GO:0015648">
    <property type="term" value="F:lipid-linked peptidoglycan transporter activity"/>
    <property type="evidence" value="ECO:0007669"/>
    <property type="project" value="TreeGrafter"/>
</dbReference>
<dbReference type="Proteomes" id="UP000232638">
    <property type="component" value="Chromosome"/>
</dbReference>
<dbReference type="GO" id="GO:0009252">
    <property type="term" value="P:peptidoglycan biosynthetic process"/>
    <property type="evidence" value="ECO:0007669"/>
    <property type="project" value="UniProtKB-KW"/>
</dbReference>
<evidence type="ECO:0000313" key="12">
    <source>
        <dbReference type="Proteomes" id="UP000232638"/>
    </source>
</evidence>
<dbReference type="GO" id="GO:0034204">
    <property type="term" value="P:lipid translocation"/>
    <property type="evidence" value="ECO:0007669"/>
    <property type="project" value="TreeGrafter"/>
</dbReference>
<name>A0A2K8UC34_9GAMM</name>
<comment type="subcellular location">
    <subcellularLocation>
        <location evidence="1">Cell membrane</location>
        <topology evidence="1">Multi-pass membrane protein</topology>
    </subcellularLocation>
</comment>
<evidence type="ECO:0000313" key="11">
    <source>
        <dbReference type="EMBL" id="AUB83162.1"/>
    </source>
</evidence>
<sequence length="108" mass="11066">MAPLGHTGLALATSLSGLANAALLLRALRRAGIYRPRPGWAPLLAKGLGANLLMGLVLSLGAGPLDDWLAMGGGARALELCLWLLVGGGVYAAILLLGGIRPRHLLQV</sequence>
<dbReference type="KEGG" id="tsy:THSYN_20935"/>
<proteinExistence type="inferred from homology"/>
<keyword evidence="5" id="KW-0573">Peptidoglycan synthesis</keyword>
<dbReference type="GO" id="GO:0005886">
    <property type="term" value="C:plasma membrane"/>
    <property type="evidence" value="ECO:0007669"/>
    <property type="project" value="UniProtKB-SubCell"/>
</dbReference>
<dbReference type="PANTHER" id="PTHR47019">
    <property type="entry name" value="LIPID II FLIPPASE MURJ"/>
    <property type="match status" value="1"/>
</dbReference>
<keyword evidence="4" id="KW-0133">Cell shape</keyword>
<feature type="transmembrane region" description="Helical" evidence="10">
    <location>
        <begin position="82"/>
        <end position="100"/>
    </location>
</feature>
<organism evidence="11 12">
    <name type="scientific">Candidatus Thiodictyon syntrophicum</name>
    <dbReference type="NCBI Taxonomy" id="1166950"/>
    <lineage>
        <taxon>Bacteria</taxon>
        <taxon>Pseudomonadati</taxon>
        <taxon>Pseudomonadota</taxon>
        <taxon>Gammaproteobacteria</taxon>
        <taxon>Chromatiales</taxon>
        <taxon>Chromatiaceae</taxon>
        <taxon>Thiodictyon</taxon>
    </lineage>
</organism>
<dbReference type="AlphaFoldDB" id="A0A2K8UC34"/>
<protein>
    <submittedName>
        <fullName evidence="11">Uncharacterized protein</fullName>
    </submittedName>
</protein>
<dbReference type="InterPro" id="IPR004268">
    <property type="entry name" value="MurJ"/>
</dbReference>
<dbReference type="RefSeq" id="WP_157817828.1">
    <property type="nucleotide sequence ID" value="NZ_CP020370.1"/>
</dbReference>
<dbReference type="PANTHER" id="PTHR47019:SF1">
    <property type="entry name" value="LIPID II FLIPPASE MURJ"/>
    <property type="match status" value="1"/>
</dbReference>
<feature type="transmembrane region" description="Helical" evidence="10">
    <location>
        <begin position="40"/>
        <end position="62"/>
    </location>
</feature>
<comment type="similarity">
    <text evidence="9">Belongs to the MurJ/MviN family.</text>
</comment>
<evidence type="ECO:0000256" key="2">
    <source>
        <dbReference type="ARBA" id="ARBA00022475"/>
    </source>
</evidence>
<dbReference type="OrthoDB" id="9816572at2"/>
<evidence type="ECO:0000256" key="5">
    <source>
        <dbReference type="ARBA" id="ARBA00022984"/>
    </source>
</evidence>
<evidence type="ECO:0000256" key="3">
    <source>
        <dbReference type="ARBA" id="ARBA00022692"/>
    </source>
</evidence>
<keyword evidence="2" id="KW-1003">Cell membrane</keyword>
<dbReference type="InterPro" id="IPR051050">
    <property type="entry name" value="Lipid_II_flippase_MurJ/MviN"/>
</dbReference>
<keyword evidence="6 10" id="KW-1133">Transmembrane helix</keyword>
<keyword evidence="7 10" id="KW-0472">Membrane</keyword>
<evidence type="ECO:0000256" key="8">
    <source>
        <dbReference type="ARBA" id="ARBA00060041"/>
    </source>
</evidence>
<comment type="function">
    <text evidence="8">Involved in peptidoglycan biosynthesis. Transports lipid-linked peptidoglycan precursors from the inner to the outer leaflet of the cytoplasmic membrane.</text>
</comment>
<reference evidence="11 12" key="1">
    <citation type="submission" date="2017-03" db="EMBL/GenBank/DDBJ databases">
        <title>Complete genome sequence of Candidatus 'Thiodictyon syntrophicum' sp. nov. strain Cad16T, a photolithoautotroph purple sulfur bacterium isolated from an alpine meromictic lake.</title>
        <authorList>
            <person name="Luedin S.M."/>
            <person name="Pothier J.F."/>
            <person name="Danza F."/>
            <person name="Storelli N."/>
            <person name="Wittwer M."/>
            <person name="Tonolla M."/>
        </authorList>
    </citation>
    <scope>NUCLEOTIDE SEQUENCE [LARGE SCALE GENOMIC DNA]</scope>
    <source>
        <strain evidence="11 12">Cad16T</strain>
    </source>
</reference>
<evidence type="ECO:0000256" key="10">
    <source>
        <dbReference type="SAM" id="Phobius"/>
    </source>
</evidence>
<evidence type="ECO:0000256" key="6">
    <source>
        <dbReference type="ARBA" id="ARBA00022989"/>
    </source>
</evidence>
<evidence type="ECO:0000256" key="4">
    <source>
        <dbReference type="ARBA" id="ARBA00022960"/>
    </source>
</evidence>
<dbReference type="EMBL" id="CP020370">
    <property type="protein sequence ID" value="AUB83162.1"/>
    <property type="molecule type" value="Genomic_DNA"/>
</dbReference>